<evidence type="ECO:0000313" key="6">
    <source>
        <dbReference type="Proteomes" id="UP000663829"/>
    </source>
</evidence>
<protein>
    <recommendedName>
        <fullName evidence="1">Jacalin-type lectin domain-containing protein</fullName>
    </recommendedName>
</protein>
<name>A0A815XYI9_9BILA</name>
<organism evidence="3 6">
    <name type="scientific">Didymodactylos carnosus</name>
    <dbReference type="NCBI Taxonomy" id="1234261"/>
    <lineage>
        <taxon>Eukaryota</taxon>
        <taxon>Metazoa</taxon>
        <taxon>Spiralia</taxon>
        <taxon>Gnathifera</taxon>
        <taxon>Rotifera</taxon>
        <taxon>Eurotatoria</taxon>
        <taxon>Bdelloidea</taxon>
        <taxon>Philodinida</taxon>
        <taxon>Philodinidae</taxon>
        <taxon>Didymodactylos</taxon>
    </lineage>
</organism>
<keyword evidence="6" id="KW-1185">Reference proteome</keyword>
<comment type="caution">
    <text evidence="3">The sequence shown here is derived from an EMBL/GenBank/DDBJ whole genome shotgun (WGS) entry which is preliminary data.</text>
</comment>
<sequence length="592" mass="63313">LREKARFGSSLGLASPNVLACDIPTVLCPILNVSSGLVYGGSGGGPFNDSSDINDNCPLYPSRIYFTADSDGVSEIQMTYTTADQSSAIQLSVRGGYSSAQDSETLILDKDERIIKVNGIAGQLLMALQFHTNKGRRTRLLGRSDGSSWSEGGGDTCVFSYLNGRSGNSLDQIQLNFIEADPGMVISTIPRVICSTAAAAAAANVVYWSLSGDTLSMFNTLYNAQTVNNPVYSSGYSFPIALLLTKANKQYAIAQSIEVFTSAFTVEAWINLNSVNTAGYMSIIGQCADVKNCMYIGILNGSLFMSWGAGEYQLLYLNGGLVGQGATTTITPSSSGGNITIGTTQDENQLETYFDGKIGQILISSGLKTPQEILEDATLIAYYTFGCDGYVDFQQDSGPNYMDGTGSDVIATSANGIHDHSLWFNISTSYFQISNLVAFGQGSQPFSILLWLRPSDITGGTIIHASPFSSGTGFCYPYMGLSNTGSIVVQLYNGNVVSVTGPILQLNQWTHIAQTFSPSHGLQLYVNGTLAASNSMSSYNTNNSPFYFTLGNSRAGAICVTAGITIQPYTGQMDEVRFYSRELSNTEILPLL</sequence>
<feature type="domain" description="Jacalin-type lectin" evidence="1">
    <location>
        <begin position="33"/>
        <end position="179"/>
    </location>
</feature>
<gene>
    <name evidence="3" type="ORF">GPM918_LOCUS39910</name>
    <name evidence="2" type="ORF">OVA965_LOCUS28374</name>
    <name evidence="5" type="ORF">SRO942_LOCUS40817</name>
    <name evidence="4" type="ORF">TMI583_LOCUS29121</name>
</gene>
<dbReference type="InterPro" id="IPR013320">
    <property type="entry name" value="ConA-like_dom_sf"/>
</dbReference>
<dbReference type="Pfam" id="PF01419">
    <property type="entry name" value="Jacalin"/>
    <property type="match status" value="1"/>
</dbReference>
<dbReference type="Gene3D" id="2.60.120.200">
    <property type="match status" value="2"/>
</dbReference>
<dbReference type="Proteomes" id="UP000663829">
    <property type="component" value="Unassembled WGS sequence"/>
</dbReference>
<dbReference type="SMART" id="SM00915">
    <property type="entry name" value="Jacalin"/>
    <property type="match status" value="1"/>
</dbReference>
<dbReference type="InterPro" id="IPR036404">
    <property type="entry name" value="Jacalin-like_lectin_dom_sf"/>
</dbReference>
<dbReference type="EMBL" id="CAJNOQ010028669">
    <property type="protein sequence ID" value="CAF1563354.1"/>
    <property type="molecule type" value="Genomic_DNA"/>
</dbReference>
<dbReference type="EMBL" id="CAJOBA010040896">
    <property type="protein sequence ID" value="CAF4102906.1"/>
    <property type="molecule type" value="Genomic_DNA"/>
</dbReference>
<dbReference type="EMBL" id="CAJNOK010019324">
    <property type="protein sequence ID" value="CAF1297557.1"/>
    <property type="molecule type" value="Genomic_DNA"/>
</dbReference>
<dbReference type="Gene3D" id="2.100.10.30">
    <property type="entry name" value="Jacalin-like lectin domain"/>
    <property type="match status" value="1"/>
</dbReference>
<dbReference type="AlphaFoldDB" id="A0A815XYI9"/>
<dbReference type="InterPro" id="IPR001229">
    <property type="entry name" value="Jacalin-like_lectin_dom"/>
</dbReference>
<dbReference type="Proteomes" id="UP000682733">
    <property type="component" value="Unassembled WGS sequence"/>
</dbReference>
<dbReference type="PROSITE" id="PS51752">
    <property type="entry name" value="JACALIN_LECTIN"/>
    <property type="match status" value="1"/>
</dbReference>
<accession>A0A815XYI9</accession>
<dbReference type="Proteomes" id="UP000681722">
    <property type="component" value="Unassembled WGS sequence"/>
</dbReference>
<reference evidence="3" key="1">
    <citation type="submission" date="2021-02" db="EMBL/GenBank/DDBJ databases">
        <authorList>
            <person name="Nowell W R."/>
        </authorList>
    </citation>
    <scope>NUCLEOTIDE SEQUENCE</scope>
</reference>
<evidence type="ECO:0000313" key="3">
    <source>
        <dbReference type="EMBL" id="CAF1563354.1"/>
    </source>
</evidence>
<feature type="non-terminal residue" evidence="3">
    <location>
        <position position="1"/>
    </location>
</feature>
<dbReference type="Pfam" id="PF13385">
    <property type="entry name" value="Laminin_G_3"/>
    <property type="match status" value="1"/>
</dbReference>
<evidence type="ECO:0000259" key="1">
    <source>
        <dbReference type="PROSITE" id="PS51752"/>
    </source>
</evidence>
<evidence type="ECO:0000313" key="5">
    <source>
        <dbReference type="EMBL" id="CAF4425023.1"/>
    </source>
</evidence>
<evidence type="ECO:0000313" key="4">
    <source>
        <dbReference type="EMBL" id="CAF4102906.1"/>
    </source>
</evidence>
<dbReference type="EMBL" id="CAJOBC010094434">
    <property type="protein sequence ID" value="CAF4425023.1"/>
    <property type="molecule type" value="Genomic_DNA"/>
</dbReference>
<evidence type="ECO:0000313" key="2">
    <source>
        <dbReference type="EMBL" id="CAF1297557.1"/>
    </source>
</evidence>
<dbReference type="SUPFAM" id="SSF51101">
    <property type="entry name" value="Mannose-binding lectins"/>
    <property type="match status" value="1"/>
</dbReference>
<proteinExistence type="predicted"/>
<dbReference type="SUPFAM" id="SSF49899">
    <property type="entry name" value="Concanavalin A-like lectins/glucanases"/>
    <property type="match status" value="2"/>
</dbReference>
<dbReference type="Proteomes" id="UP000677228">
    <property type="component" value="Unassembled WGS sequence"/>
</dbReference>
<dbReference type="OrthoDB" id="347083at2759"/>